<evidence type="ECO:0000256" key="1">
    <source>
        <dbReference type="SAM" id="MobiDB-lite"/>
    </source>
</evidence>
<feature type="region of interest" description="Disordered" evidence="1">
    <location>
        <begin position="1"/>
        <end position="24"/>
    </location>
</feature>
<comment type="caution">
    <text evidence="3">The sequence shown here is derived from an EMBL/GenBank/DDBJ whole genome shotgun (WGS) entry which is preliminary data.</text>
</comment>
<accession>A0ABM8RGB7</accession>
<dbReference type="Pfam" id="PF01814">
    <property type="entry name" value="Hemerythrin"/>
    <property type="match status" value="1"/>
</dbReference>
<dbReference type="InterPro" id="IPR012312">
    <property type="entry name" value="Hemerythrin-like"/>
</dbReference>
<dbReference type="EMBL" id="CAJNBJ010000016">
    <property type="protein sequence ID" value="CAE6751655.1"/>
    <property type="molecule type" value="Genomic_DNA"/>
</dbReference>
<feature type="domain" description="Hemerythrin-like" evidence="2">
    <location>
        <begin position="26"/>
        <end position="127"/>
    </location>
</feature>
<reference evidence="3 4" key="1">
    <citation type="submission" date="2021-02" db="EMBL/GenBank/DDBJ databases">
        <authorList>
            <person name="Han P."/>
        </authorList>
    </citation>
    <scope>NUCLEOTIDE SEQUENCE [LARGE SCALE GENOMIC DNA]</scope>
    <source>
        <strain evidence="3">Candidatus Nitrospira sp. ZN2</strain>
    </source>
</reference>
<name>A0ABM8RGB7_9BACT</name>
<dbReference type="Proteomes" id="UP000675880">
    <property type="component" value="Unassembled WGS sequence"/>
</dbReference>
<keyword evidence="4" id="KW-1185">Reference proteome</keyword>
<proteinExistence type="predicted"/>
<evidence type="ECO:0000259" key="2">
    <source>
        <dbReference type="Pfam" id="PF01814"/>
    </source>
</evidence>
<evidence type="ECO:0000313" key="4">
    <source>
        <dbReference type="Proteomes" id="UP000675880"/>
    </source>
</evidence>
<evidence type="ECO:0000313" key="3">
    <source>
        <dbReference type="EMBL" id="CAE6751655.1"/>
    </source>
</evidence>
<protein>
    <submittedName>
        <fullName evidence="3">Cation-binding protein</fullName>
    </submittedName>
</protein>
<organism evidence="3 4">
    <name type="scientific">Nitrospira defluvii</name>
    <dbReference type="NCBI Taxonomy" id="330214"/>
    <lineage>
        <taxon>Bacteria</taxon>
        <taxon>Pseudomonadati</taxon>
        <taxon>Nitrospirota</taxon>
        <taxon>Nitrospiria</taxon>
        <taxon>Nitrospirales</taxon>
        <taxon>Nitrospiraceae</taxon>
        <taxon>Nitrospira</taxon>
    </lineage>
</organism>
<sequence>MRPASRAYDGSQGMAEADKERPGPITTLLAEDHRRLDGLLCSSAATADQIDQTTYDQFRAGLLRHIGMEEKLLLPAVQRWRGGAPLPVAAKLRLDHGALATLLMPTPTPQILATIRRILSDHNRLEEGPEGLYSLCDQLPTAEMEPLLAALQAAPLPIVMRHSDSPAVRKTLEGALARAGYRLEPIAALDVIEPR</sequence>
<gene>
    <name evidence="3" type="ORF">NSPZN2_30203</name>
</gene>